<dbReference type="OrthoDB" id="3690091at2"/>
<keyword evidence="2" id="KW-1185">Reference proteome</keyword>
<sequence>MHKCNGNWSLIPELSFYDQGEPPKSCLYQIALDELNADFKLSWVQNDGKEMVIEFGGVADSMPHAVDAPPGAEASYTVVSENILESRVFIAGKEVAYAKRVASEDGTLMSVLQVNTMSSGEKVQITQVYRNTANGLHR</sequence>
<dbReference type="Proteomes" id="UP000033673">
    <property type="component" value="Unassembled WGS sequence"/>
</dbReference>
<gene>
    <name evidence="1" type="ORF">TW81_06550</name>
</gene>
<dbReference type="PATRIC" id="fig|579748.3.peg.1342"/>
<organism evidence="1 2">
    <name type="scientific">Vibrio galatheae</name>
    <dbReference type="NCBI Taxonomy" id="579748"/>
    <lineage>
        <taxon>Bacteria</taxon>
        <taxon>Pseudomonadati</taxon>
        <taxon>Pseudomonadota</taxon>
        <taxon>Gammaproteobacteria</taxon>
        <taxon>Vibrionales</taxon>
        <taxon>Vibrionaceae</taxon>
        <taxon>Vibrio</taxon>
    </lineage>
</organism>
<evidence type="ECO:0000313" key="1">
    <source>
        <dbReference type="EMBL" id="KJY83980.1"/>
    </source>
</evidence>
<dbReference type="AlphaFoldDB" id="A0A0F4NLC4"/>
<evidence type="ECO:0000313" key="2">
    <source>
        <dbReference type="Proteomes" id="UP000033673"/>
    </source>
</evidence>
<reference evidence="1 2" key="1">
    <citation type="journal article" date="2015" name="BMC Genomics">
        <title>Genome mining reveals unlocked bioactive potential of marine Gram-negative bacteria.</title>
        <authorList>
            <person name="Machado H."/>
            <person name="Sonnenschein E.C."/>
            <person name="Melchiorsen J."/>
            <person name="Gram L."/>
        </authorList>
    </citation>
    <scope>NUCLEOTIDE SEQUENCE [LARGE SCALE GENOMIC DNA]</scope>
    <source>
        <strain evidence="1 2">S2757</strain>
    </source>
</reference>
<accession>A0A0F4NLC4</accession>
<name>A0A0F4NLC4_9VIBR</name>
<dbReference type="STRING" id="579748.TW81_06550"/>
<dbReference type="RefSeq" id="WP_045954902.1">
    <property type="nucleotide sequence ID" value="NZ_JXXV01000012.1"/>
</dbReference>
<protein>
    <recommendedName>
        <fullName evidence="3">Lipocalin-like domain-containing protein</fullName>
    </recommendedName>
</protein>
<evidence type="ECO:0008006" key="3">
    <source>
        <dbReference type="Google" id="ProtNLM"/>
    </source>
</evidence>
<comment type="caution">
    <text evidence="1">The sequence shown here is derived from an EMBL/GenBank/DDBJ whole genome shotgun (WGS) entry which is preliminary data.</text>
</comment>
<dbReference type="EMBL" id="JXXV01000012">
    <property type="protein sequence ID" value="KJY83980.1"/>
    <property type="molecule type" value="Genomic_DNA"/>
</dbReference>
<proteinExistence type="predicted"/>